<dbReference type="Proteomes" id="UP001255856">
    <property type="component" value="Unassembled WGS sequence"/>
</dbReference>
<evidence type="ECO:0000313" key="3">
    <source>
        <dbReference type="Proteomes" id="UP001255856"/>
    </source>
</evidence>
<evidence type="ECO:0000313" key="2">
    <source>
        <dbReference type="EMBL" id="KAK2078479.1"/>
    </source>
</evidence>
<evidence type="ECO:0000256" key="1">
    <source>
        <dbReference type="SAM" id="Phobius"/>
    </source>
</evidence>
<keyword evidence="3" id="KW-1185">Reference proteome</keyword>
<comment type="caution">
    <text evidence="2">The sequence shown here is derived from an EMBL/GenBank/DDBJ whole genome shotgun (WGS) entry which is preliminary data.</text>
</comment>
<protein>
    <submittedName>
        <fullName evidence="2">Uncharacterized protein</fullName>
    </submittedName>
</protein>
<feature type="transmembrane region" description="Helical" evidence="1">
    <location>
        <begin position="119"/>
        <end position="138"/>
    </location>
</feature>
<proteinExistence type="predicted"/>
<organism evidence="2 3">
    <name type="scientific">Prototheca wickerhamii</name>
    <dbReference type="NCBI Taxonomy" id="3111"/>
    <lineage>
        <taxon>Eukaryota</taxon>
        <taxon>Viridiplantae</taxon>
        <taxon>Chlorophyta</taxon>
        <taxon>core chlorophytes</taxon>
        <taxon>Trebouxiophyceae</taxon>
        <taxon>Chlorellales</taxon>
        <taxon>Chlorellaceae</taxon>
        <taxon>Prototheca</taxon>
    </lineage>
</organism>
<reference evidence="2" key="1">
    <citation type="submission" date="2021-01" db="EMBL/GenBank/DDBJ databases">
        <authorList>
            <person name="Eckstrom K.M.E."/>
        </authorList>
    </citation>
    <scope>NUCLEOTIDE SEQUENCE</scope>
    <source>
        <strain evidence="2">UVCC 0001</strain>
    </source>
</reference>
<name>A0AAD9MHF3_PROWI</name>
<accession>A0AAD9MHF3</accession>
<gene>
    <name evidence="2" type="ORF">QBZ16_003319</name>
</gene>
<sequence>MTAVDFVAATSAGPVVPEQAMLRWDSEASPVGTAVFAAAAAEGSGLSVTVKSSAVAPLVPNGPASLSLVLGDAGVAKGADVLLARSVHLATATPREELLPARRERPDVHHTFRQPEKRVNALALTVTMALLAVFWLRLTLTQTLVPLAALLSVVSFTGRGLGPAKAKSL</sequence>
<dbReference type="EMBL" id="JASFZW010000004">
    <property type="protein sequence ID" value="KAK2078479.1"/>
    <property type="molecule type" value="Genomic_DNA"/>
</dbReference>
<keyword evidence="1" id="KW-1133">Transmembrane helix</keyword>
<keyword evidence="1" id="KW-0472">Membrane</keyword>
<dbReference type="AlphaFoldDB" id="A0AAD9MHF3"/>
<keyword evidence="1" id="KW-0812">Transmembrane</keyword>